<feature type="compositionally biased region" description="Acidic residues" evidence="1">
    <location>
        <begin position="132"/>
        <end position="153"/>
    </location>
</feature>
<accession>Q0CVB5</accession>
<dbReference type="OrthoDB" id="10541642at2759"/>
<dbReference type="GeneID" id="4316882"/>
<dbReference type="EMBL" id="CH476596">
    <property type="protein sequence ID" value="EAU37331.1"/>
    <property type="molecule type" value="Genomic_DNA"/>
</dbReference>
<evidence type="ECO:0000313" key="2">
    <source>
        <dbReference type="EMBL" id="EAU37331.1"/>
    </source>
</evidence>
<gene>
    <name evidence="2" type="ORF">ATEG_02369</name>
</gene>
<dbReference type="VEuPathDB" id="FungiDB:ATEG_02369"/>
<reference evidence="3" key="1">
    <citation type="submission" date="2005-09" db="EMBL/GenBank/DDBJ databases">
        <title>Annotation of the Aspergillus terreus NIH2624 genome.</title>
        <authorList>
            <person name="Birren B.W."/>
            <person name="Lander E.S."/>
            <person name="Galagan J.E."/>
            <person name="Nusbaum C."/>
            <person name="Devon K."/>
            <person name="Henn M."/>
            <person name="Ma L.-J."/>
            <person name="Jaffe D.B."/>
            <person name="Butler J."/>
            <person name="Alvarez P."/>
            <person name="Gnerre S."/>
            <person name="Grabherr M."/>
            <person name="Kleber M."/>
            <person name="Mauceli E.W."/>
            <person name="Brockman W."/>
            <person name="Rounsley S."/>
            <person name="Young S.K."/>
            <person name="LaButti K."/>
            <person name="Pushparaj V."/>
            <person name="DeCaprio D."/>
            <person name="Crawford M."/>
            <person name="Koehrsen M."/>
            <person name="Engels R."/>
            <person name="Montgomery P."/>
            <person name="Pearson M."/>
            <person name="Howarth C."/>
            <person name="Larson L."/>
            <person name="Luoma S."/>
            <person name="White J."/>
            <person name="Alvarado L."/>
            <person name="Kodira C.D."/>
            <person name="Zeng Q."/>
            <person name="Oleary S."/>
            <person name="Yandava C."/>
            <person name="Denning D.W."/>
            <person name="Nierman W.C."/>
            <person name="Milne T."/>
            <person name="Madden K."/>
        </authorList>
    </citation>
    <scope>NUCLEOTIDE SEQUENCE [LARGE SCALE GENOMIC DNA]</scope>
    <source>
        <strain evidence="3">NIH 2624 / FGSC A1156</strain>
    </source>
</reference>
<dbReference type="AlphaFoldDB" id="Q0CVB5"/>
<sequence length="229" mass="24212">MSSVEQDAIPSNEISPDSEDGGVQHIEDIHAAAAAPGTGITTRPGPAPISTPRTRTTSTTPHRVPVLNTALLPHPFRPSDRARLLANEAAAAAAAAACRRPMIVRLQDMHAAVLLLDLQMQRPQMRSRDSGYEADESSNDSDGDGDGVDSDSSEDVRCQERQSGERERGREHAQGGGRVGVAGGVRRGGVQTMRRCEGTVQVEGVSSSATVDGPEILVPFGTLMNFPQV</sequence>
<dbReference type="HOGENOM" id="CLU_1209595_0_0_1"/>
<evidence type="ECO:0000256" key="1">
    <source>
        <dbReference type="SAM" id="MobiDB-lite"/>
    </source>
</evidence>
<organism evidence="2 3">
    <name type="scientific">Aspergillus terreus (strain NIH 2624 / FGSC A1156)</name>
    <dbReference type="NCBI Taxonomy" id="341663"/>
    <lineage>
        <taxon>Eukaryota</taxon>
        <taxon>Fungi</taxon>
        <taxon>Dikarya</taxon>
        <taxon>Ascomycota</taxon>
        <taxon>Pezizomycotina</taxon>
        <taxon>Eurotiomycetes</taxon>
        <taxon>Eurotiomycetidae</taxon>
        <taxon>Eurotiales</taxon>
        <taxon>Aspergillaceae</taxon>
        <taxon>Aspergillus</taxon>
        <taxon>Aspergillus subgen. Circumdati</taxon>
    </lineage>
</organism>
<proteinExistence type="predicted"/>
<feature type="region of interest" description="Disordered" evidence="1">
    <location>
        <begin position="1"/>
        <end position="62"/>
    </location>
</feature>
<protein>
    <submittedName>
        <fullName evidence="2">Uncharacterized protein</fullName>
    </submittedName>
</protein>
<dbReference type="Proteomes" id="UP000007963">
    <property type="component" value="Unassembled WGS sequence"/>
</dbReference>
<name>Q0CVB5_ASPTN</name>
<feature type="compositionally biased region" description="Gly residues" evidence="1">
    <location>
        <begin position="174"/>
        <end position="187"/>
    </location>
</feature>
<feature type="compositionally biased region" description="Basic and acidic residues" evidence="1">
    <location>
        <begin position="154"/>
        <end position="173"/>
    </location>
</feature>
<dbReference type="RefSeq" id="XP_001211547.1">
    <property type="nucleotide sequence ID" value="XM_001211547.1"/>
</dbReference>
<feature type="compositionally biased region" description="Low complexity" evidence="1">
    <location>
        <begin position="31"/>
        <end position="61"/>
    </location>
</feature>
<evidence type="ECO:0000313" key="3">
    <source>
        <dbReference type="Proteomes" id="UP000007963"/>
    </source>
</evidence>
<feature type="region of interest" description="Disordered" evidence="1">
    <location>
        <begin position="125"/>
        <end position="192"/>
    </location>
</feature>